<organism evidence="3 4">
    <name type="scientific">Stylophora pistillata</name>
    <name type="common">Smooth cauliflower coral</name>
    <dbReference type="NCBI Taxonomy" id="50429"/>
    <lineage>
        <taxon>Eukaryota</taxon>
        <taxon>Metazoa</taxon>
        <taxon>Cnidaria</taxon>
        <taxon>Anthozoa</taxon>
        <taxon>Hexacorallia</taxon>
        <taxon>Scleractinia</taxon>
        <taxon>Astrocoeniina</taxon>
        <taxon>Pocilloporidae</taxon>
        <taxon>Stylophora</taxon>
    </lineage>
</organism>
<evidence type="ECO:0000256" key="1">
    <source>
        <dbReference type="SAM" id="MobiDB-lite"/>
    </source>
</evidence>
<dbReference type="PANTHER" id="PTHR47027">
    <property type="entry name" value="REVERSE TRANSCRIPTASE DOMAIN-CONTAINING PROTEIN"/>
    <property type="match status" value="1"/>
</dbReference>
<keyword evidence="4" id="KW-1185">Reference proteome</keyword>
<feature type="compositionally biased region" description="Low complexity" evidence="1">
    <location>
        <begin position="371"/>
        <end position="386"/>
    </location>
</feature>
<dbReference type="Pfam" id="PF01391">
    <property type="entry name" value="Collagen"/>
    <property type="match status" value="1"/>
</dbReference>
<sequence length="579" mass="63958">MQEKTSRLSSYVQQVGLKISQKKTKVMRLNVTNPSPITVNGENLPTTEEFPYLGITVRHDGGAGNDIKNCLGKAKNAFRMLNNIWKSSQYSTKTKLRLYQSFVISTLFYGSECWKMTESDLNKLSTFHAKNLGRILRIFWLETISNQELLARCNQDSMGTITMQTRWRWIGHVMRREQDNITRTPLHWTPEGKRKRGRPKNTWRLTVEAELKTLHHSWGSIQKMVWDRQEWRFFVAALNARRAYRSNKFIINSIQYNAAMQDFSLAALIAVSSFMYLLTNANELQRNVSSSQCKSCSSCGMPGPPGMQGRPGSDGVPGTPGVPGSSGHSGPPGRSGDTGIKGRQGDGGIPGKPGLRGPRGHKGLTGEKGEIGSIGEKGSEGIPGKIGPRDDKGSKGETGSKGMNGAGIPGMTGPRGPNGLKGERGIGIKGQKGDAANIDPRQLANWKQCAWQSGMDTDSGKIKECSFNKLHQNTALKVSYQGNIRLVNSNVQYNRWYFKFNGNECSGPLPVDSVLYTHFTYTPNIRRPHFFEGFCENLPQGTVRIELWVGKCSGSTLGNAYTGWNSASQIMIEEVPPSQ</sequence>
<reference evidence="4" key="1">
    <citation type="journal article" date="2017" name="bioRxiv">
        <title>Comparative analysis of the genomes of Stylophora pistillata and Acropora digitifera provides evidence for extensive differences between species of corals.</title>
        <authorList>
            <person name="Voolstra C.R."/>
            <person name="Li Y."/>
            <person name="Liew Y.J."/>
            <person name="Baumgarten S."/>
            <person name="Zoccola D."/>
            <person name="Flot J.-F."/>
            <person name="Tambutte S."/>
            <person name="Allemand D."/>
            <person name="Aranda M."/>
        </authorList>
    </citation>
    <scope>NUCLEOTIDE SEQUENCE [LARGE SCALE GENOMIC DNA]</scope>
</reference>
<dbReference type="OrthoDB" id="5985978at2759"/>
<feature type="compositionally biased region" description="Low complexity" evidence="1">
    <location>
        <begin position="292"/>
        <end position="335"/>
    </location>
</feature>
<feature type="region of interest" description="Disordered" evidence="1">
    <location>
        <begin position="292"/>
        <end position="415"/>
    </location>
</feature>
<accession>A0A2B4RBV6</accession>
<dbReference type="GO" id="GO:0005581">
    <property type="term" value="C:collagen trimer"/>
    <property type="evidence" value="ECO:0007669"/>
    <property type="project" value="UniProtKB-KW"/>
</dbReference>
<dbReference type="PANTHER" id="PTHR47027:SF25">
    <property type="entry name" value="REVERSE TRANSCRIPTASE DOMAIN-CONTAINING PROTEIN"/>
    <property type="match status" value="1"/>
</dbReference>
<dbReference type="Proteomes" id="UP000225706">
    <property type="component" value="Unassembled WGS sequence"/>
</dbReference>
<proteinExistence type="predicted"/>
<name>A0A2B4RBV6_STYPI</name>
<comment type="caution">
    <text evidence="3">The sequence shown here is derived from an EMBL/GenBank/DDBJ whole genome shotgun (WGS) entry which is preliminary data.</text>
</comment>
<dbReference type="Pfam" id="PF25815">
    <property type="entry name" value="CTHRC1_C"/>
    <property type="match status" value="1"/>
</dbReference>
<evidence type="ECO:0000313" key="3">
    <source>
        <dbReference type="EMBL" id="PFX15131.1"/>
    </source>
</evidence>
<dbReference type="EMBL" id="LSMT01000682">
    <property type="protein sequence ID" value="PFX15131.1"/>
    <property type="molecule type" value="Genomic_DNA"/>
</dbReference>
<evidence type="ECO:0000313" key="4">
    <source>
        <dbReference type="Proteomes" id="UP000225706"/>
    </source>
</evidence>
<dbReference type="AlphaFoldDB" id="A0A2B4RBV6"/>
<gene>
    <name evidence="3" type="primary">Cthrc1</name>
    <name evidence="3" type="ORF">AWC38_SpisGene20663</name>
</gene>
<dbReference type="InterPro" id="IPR057873">
    <property type="entry name" value="CTHRC1_C"/>
</dbReference>
<dbReference type="InterPro" id="IPR008160">
    <property type="entry name" value="Collagen"/>
</dbReference>
<evidence type="ECO:0000259" key="2">
    <source>
        <dbReference type="Pfam" id="PF25815"/>
    </source>
</evidence>
<feature type="domain" description="CTHRC1 C-terminal" evidence="2">
    <location>
        <begin position="444"/>
        <end position="572"/>
    </location>
</feature>
<dbReference type="STRING" id="50429.A0A2B4RBV6"/>
<protein>
    <submittedName>
        <fullName evidence="3">Collagen triple helix repeat-containing protein 1</fullName>
    </submittedName>
</protein>
<keyword evidence="3" id="KW-0176">Collagen</keyword>